<dbReference type="GO" id="GO:0004190">
    <property type="term" value="F:aspartic-type endopeptidase activity"/>
    <property type="evidence" value="ECO:0007669"/>
    <property type="project" value="UniProtKB-KW"/>
</dbReference>
<dbReference type="Pfam" id="PF14543">
    <property type="entry name" value="TAXi_N"/>
    <property type="match status" value="1"/>
</dbReference>
<accession>A0A2I0WGN4</accession>
<keyword evidence="3" id="KW-0378">Hydrolase</keyword>
<feature type="chain" id="PRO_5014168171" evidence="4">
    <location>
        <begin position="19"/>
        <end position="443"/>
    </location>
</feature>
<dbReference type="InterPro" id="IPR001969">
    <property type="entry name" value="Aspartic_peptidase_AS"/>
</dbReference>
<feature type="signal peptide" evidence="4">
    <location>
        <begin position="1"/>
        <end position="18"/>
    </location>
</feature>
<dbReference type="GO" id="GO:0006508">
    <property type="term" value="P:proteolysis"/>
    <property type="evidence" value="ECO:0007669"/>
    <property type="project" value="UniProtKB-KW"/>
</dbReference>
<dbReference type="Gene3D" id="2.40.70.10">
    <property type="entry name" value="Acid Proteases"/>
    <property type="match status" value="2"/>
</dbReference>
<name>A0A2I0WGN4_9ASPA</name>
<dbReference type="InterPro" id="IPR001461">
    <property type="entry name" value="Aspartic_peptidase_A1"/>
</dbReference>
<dbReference type="Pfam" id="PF14541">
    <property type="entry name" value="TAXi_C"/>
    <property type="match status" value="1"/>
</dbReference>
<dbReference type="PRINTS" id="PR00792">
    <property type="entry name" value="PEPSIN"/>
</dbReference>
<dbReference type="InterPro" id="IPR032861">
    <property type="entry name" value="TAXi_N"/>
</dbReference>
<evidence type="ECO:0000313" key="6">
    <source>
        <dbReference type="EMBL" id="PKU74808.1"/>
    </source>
</evidence>
<keyword evidence="3 6" id="KW-0645">Protease</keyword>
<evidence type="ECO:0000256" key="3">
    <source>
        <dbReference type="RuleBase" id="RU000454"/>
    </source>
</evidence>
<protein>
    <submittedName>
        <fullName evidence="6">Protein ASPARTIC PROTEASE IN GUARD CELL 1</fullName>
    </submittedName>
</protein>
<evidence type="ECO:0000256" key="4">
    <source>
        <dbReference type="SAM" id="SignalP"/>
    </source>
</evidence>
<evidence type="ECO:0000313" key="7">
    <source>
        <dbReference type="Proteomes" id="UP000233837"/>
    </source>
</evidence>
<evidence type="ECO:0000259" key="5">
    <source>
        <dbReference type="PROSITE" id="PS51767"/>
    </source>
</evidence>
<organism evidence="6 7">
    <name type="scientific">Dendrobium catenatum</name>
    <dbReference type="NCBI Taxonomy" id="906689"/>
    <lineage>
        <taxon>Eukaryota</taxon>
        <taxon>Viridiplantae</taxon>
        <taxon>Streptophyta</taxon>
        <taxon>Embryophyta</taxon>
        <taxon>Tracheophyta</taxon>
        <taxon>Spermatophyta</taxon>
        <taxon>Magnoliopsida</taxon>
        <taxon>Liliopsida</taxon>
        <taxon>Asparagales</taxon>
        <taxon>Orchidaceae</taxon>
        <taxon>Epidendroideae</taxon>
        <taxon>Malaxideae</taxon>
        <taxon>Dendrobiinae</taxon>
        <taxon>Dendrobium</taxon>
    </lineage>
</organism>
<dbReference type="OrthoDB" id="2747330at2759"/>
<feature type="active site" evidence="2">
    <location>
        <position position="124"/>
    </location>
</feature>
<dbReference type="EMBL" id="KZ502668">
    <property type="protein sequence ID" value="PKU74808.1"/>
    <property type="molecule type" value="Genomic_DNA"/>
</dbReference>
<comment type="similarity">
    <text evidence="1 3">Belongs to the peptidase A1 family.</text>
</comment>
<gene>
    <name evidence="6" type="primary">ASPG1</name>
    <name evidence="6" type="ORF">MA16_Dca004999</name>
</gene>
<dbReference type="FunFam" id="2.40.70.10:FF:000031">
    <property type="entry name" value="Aspartyl protease AED1"/>
    <property type="match status" value="1"/>
</dbReference>
<dbReference type="PROSITE" id="PS51767">
    <property type="entry name" value="PEPTIDASE_A1"/>
    <property type="match status" value="1"/>
</dbReference>
<feature type="domain" description="Peptidase A1" evidence="5">
    <location>
        <begin position="106"/>
        <end position="438"/>
    </location>
</feature>
<dbReference type="InterPro" id="IPR032799">
    <property type="entry name" value="TAXi_C"/>
</dbReference>
<keyword evidence="7" id="KW-1185">Reference proteome</keyword>
<dbReference type="SUPFAM" id="SSF50630">
    <property type="entry name" value="Acid proteases"/>
    <property type="match status" value="1"/>
</dbReference>
<dbReference type="PANTHER" id="PTHR13683">
    <property type="entry name" value="ASPARTYL PROTEASES"/>
    <property type="match status" value="1"/>
</dbReference>
<keyword evidence="3" id="KW-0064">Aspartyl protease</keyword>
<dbReference type="FunFam" id="2.40.70.10:FF:000013">
    <property type="entry name" value="Aspartyl protease AED1"/>
    <property type="match status" value="1"/>
</dbReference>
<proteinExistence type="inferred from homology"/>
<dbReference type="AlphaFoldDB" id="A0A2I0WGN4"/>
<dbReference type="PROSITE" id="PS00141">
    <property type="entry name" value="ASP_PROTEASE"/>
    <property type="match status" value="1"/>
</dbReference>
<dbReference type="PANTHER" id="PTHR13683:SF809">
    <property type="entry name" value="PEPTIDASE A1 DOMAIN-CONTAINING PROTEIN"/>
    <property type="match status" value="1"/>
</dbReference>
<evidence type="ECO:0000256" key="1">
    <source>
        <dbReference type="ARBA" id="ARBA00007447"/>
    </source>
</evidence>
<dbReference type="InterPro" id="IPR021109">
    <property type="entry name" value="Peptidase_aspartic_dom_sf"/>
</dbReference>
<feature type="active site" evidence="2">
    <location>
        <position position="324"/>
    </location>
</feature>
<dbReference type="InterPro" id="IPR033121">
    <property type="entry name" value="PEPTIDASE_A1"/>
</dbReference>
<reference evidence="6 7" key="2">
    <citation type="journal article" date="2017" name="Nature">
        <title>The Apostasia genome and the evolution of orchids.</title>
        <authorList>
            <person name="Zhang G.Q."/>
            <person name="Liu K.W."/>
            <person name="Li Z."/>
            <person name="Lohaus R."/>
            <person name="Hsiao Y.Y."/>
            <person name="Niu S.C."/>
            <person name="Wang J.Y."/>
            <person name="Lin Y.C."/>
            <person name="Xu Q."/>
            <person name="Chen L.J."/>
            <person name="Yoshida K."/>
            <person name="Fujiwara S."/>
            <person name="Wang Z.W."/>
            <person name="Zhang Y.Q."/>
            <person name="Mitsuda N."/>
            <person name="Wang M."/>
            <person name="Liu G.H."/>
            <person name="Pecoraro L."/>
            <person name="Huang H.X."/>
            <person name="Xiao X.J."/>
            <person name="Lin M."/>
            <person name="Wu X.Y."/>
            <person name="Wu W.L."/>
            <person name="Chen Y.Y."/>
            <person name="Chang S.B."/>
            <person name="Sakamoto S."/>
            <person name="Ohme-Takagi M."/>
            <person name="Yagi M."/>
            <person name="Zeng S.J."/>
            <person name="Shen C.Y."/>
            <person name="Yeh C.M."/>
            <person name="Luo Y.B."/>
            <person name="Tsai W.C."/>
            <person name="Van de Peer Y."/>
            <person name="Liu Z.J."/>
        </authorList>
    </citation>
    <scope>NUCLEOTIDE SEQUENCE [LARGE SCALE GENOMIC DNA]</scope>
    <source>
        <tissue evidence="6">The whole plant</tissue>
    </source>
</reference>
<dbReference type="Proteomes" id="UP000233837">
    <property type="component" value="Unassembled WGS sequence"/>
</dbReference>
<keyword evidence="4" id="KW-0732">Signal</keyword>
<evidence type="ECO:0000256" key="2">
    <source>
        <dbReference type="PIRSR" id="PIRSR601461-1"/>
    </source>
</evidence>
<reference evidence="6 7" key="1">
    <citation type="journal article" date="2016" name="Sci. Rep.">
        <title>The Dendrobium catenatum Lindl. genome sequence provides insights into polysaccharide synthase, floral development and adaptive evolution.</title>
        <authorList>
            <person name="Zhang G.Q."/>
            <person name="Xu Q."/>
            <person name="Bian C."/>
            <person name="Tsai W.C."/>
            <person name="Yeh C.M."/>
            <person name="Liu K.W."/>
            <person name="Yoshida K."/>
            <person name="Zhang L.S."/>
            <person name="Chang S.B."/>
            <person name="Chen F."/>
            <person name="Shi Y."/>
            <person name="Su Y.Y."/>
            <person name="Zhang Y.Q."/>
            <person name="Chen L.J."/>
            <person name="Yin Y."/>
            <person name="Lin M."/>
            <person name="Huang H."/>
            <person name="Deng H."/>
            <person name="Wang Z.W."/>
            <person name="Zhu S.L."/>
            <person name="Zhao X."/>
            <person name="Deng C."/>
            <person name="Niu S.C."/>
            <person name="Huang J."/>
            <person name="Wang M."/>
            <person name="Liu G.H."/>
            <person name="Yang H.J."/>
            <person name="Xiao X.J."/>
            <person name="Hsiao Y.Y."/>
            <person name="Wu W.L."/>
            <person name="Chen Y.Y."/>
            <person name="Mitsuda N."/>
            <person name="Ohme-Takagi M."/>
            <person name="Luo Y.B."/>
            <person name="Van de Peer Y."/>
            <person name="Liu Z.J."/>
        </authorList>
    </citation>
    <scope>NUCLEOTIDE SEQUENCE [LARGE SCALE GENOMIC DNA]</scope>
    <source>
        <tissue evidence="6">The whole plant</tissue>
    </source>
</reference>
<sequence>MELLLSLCFFLLFSSVAPTREVSFTSNCSAQFEAIRATLNSSGVHLPLHHRQSPCSSSASLHSDLPFSFLLHHDARRVSYLSHRLTAGRPVSLPLSQGSSLGVGNYVARILIGTPAKPFTVIVDTGSSLSWLQCLPCKVSCHAQVGALFNPAASSTYAQVPCSASACSDLSSATLNPSSCTRSGYCVYAATYGDSSFSVGYLSQDTLALSPASIHGFVFGCGQDNEGLFGRSDGLIGLAKDRLSFLSQLSTIYGNSFSYCLPSTAGTGYLSFGSYTPANLAFTPMVSSSLDKSLYFLKLTGITVQSRSLSVSASVYAGTPTIIDSGTVITRLPDEIYAALSKAVVTAIGKKRRRAAAYSILDTCYVGSGVGMAVPDVQLVFAGGAVLKLPSRNVMVDVEKGRTCLAFAAAGGVAIIGNRQQEGFKVVYDVGKGRIGFSAGECG</sequence>